<keyword evidence="2" id="KW-1185">Reference proteome</keyword>
<organism evidence="1 2">
    <name type="scientific">Boeremia exigua</name>
    <dbReference type="NCBI Taxonomy" id="749465"/>
    <lineage>
        <taxon>Eukaryota</taxon>
        <taxon>Fungi</taxon>
        <taxon>Dikarya</taxon>
        <taxon>Ascomycota</taxon>
        <taxon>Pezizomycotina</taxon>
        <taxon>Dothideomycetes</taxon>
        <taxon>Pleosporomycetidae</taxon>
        <taxon>Pleosporales</taxon>
        <taxon>Pleosporineae</taxon>
        <taxon>Didymellaceae</taxon>
        <taxon>Boeremia</taxon>
    </lineage>
</organism>
<reference evidence="1" key="1">
    <citation type="submission" date="2022-11" db="EMBL/GenBank/DDBJ databases">
        <title>Genome Sequence of Boeremia exigua.</title>
        <authorList>
            <person name="Buettner E."/>
        </authorList>
    </citation>
    <scope>NUCLEOTIDE SEQUENCE</scope>
    <source>
        <strain evidence="1">CU02</strain>
    </source>
</reference>
<sequence length="954" mass="104527">MRNLLDLAREVAVRNDNRRLAFLFVSSIGAVGCSPGPRVLEERLPLDVALPNGYGDAKWVCERLLDATLHKFPHIFRASVVRPGQIAGSSTSGFWNPDEHFAFMVKSAQSLRAWPDLRGTLLWTPVDHCGAVVADLALNPLATGPVYHMDNPVGQPWETLNPLFARLLDVPAESIIPFRAWIKRVRTSPLVPETENPTARNGMADFLEKNFERMSCGGLVLDTQKACEHSATLAREGPTAVKVRSASTGLAEFGCFVKRRAGERVGAGRCEHGQAGTTLQYNVGVGNASCGFLHPAARGMGTEGLFLVAVSSTAKEDQYKALFEPSPSVAIRILSNLGLMAKAENNLRAQLKFLLVKLGSVPFARHGNSSTWLRYCTGGVAESNGRSTARAAGWKAKTETASNADGGRAPNGSLKLGGITSLQSQLNKQLGCNTDRSPSPVLGQTTPSWDTKKDSDFAQGNADLDDMNHTAVDLFSLGPSFSASSMLDQSQALVAPAAPPTSNLHESDWAVDSRRFEDPMLGIDLPTVLPDMLSAADMTTLKLPYQDRQIGQPCMALFESDEQHTTSATAKSFLTEYERADLDQVFFDRVHPVLPLFYRRNCHGWREPLAGTALECLRSAMRTIAAAMSAPGAQFCDQLYAETRRLLEDYSSRCTSTESIELNYIQTWLLLGFYELLRVGETQAMLTAARCSRLVLMARLFEIDAPDWDETRSPQVPPLTPQQRSPDDDSFCVVEERRRTFWLAYCLDCFLYARNDYPPMMQEDMICTRLPAPEANFQNNQAICTPFLADIFAAKAADGPWTSISSLAECMIVATLYAKCSGRRSTQMTQQPGIARGESWARLKHLAGVAKTRLQILAAHSSPVDSDPMLLFAHMVARGAVIKLGQAATSALPRSSAEQQQHHHHRRQAFVAAAEMASLTRQITHFSYFTVHPFLPDPLACAIGFLNAERGGVV</sequence>
<evidence type="ECO:0000313" key="1">
    <source>
        <dbReference type="EMBL" id="KAJ8106915.1"/>
    </source>
</evidence>
<name>A0ACC2HVA7_9PLEO</name>
<accession>A0ACC2HVA7</accession>
<gene>
    <name evidence="1" type="ORF">OPT61_g9225</name>
</gene>
<dbReference type="EMBL" id="JAPHNI010001047">
    <property type="protein sequence ID" value="KAJ8106915.1"/>
    <property type="molecule type" value="Genomic_DNA"/>
</dbReference>
<proteinExistence type="predicted"/>
<evidence type="ECO:0000313" key="2">
    <source>
        <dbReference type="Proteomes" id="UP001153331"/>
    </source>
</evidence>
<comment type="caution">
    <text evidence="1">The sequence shown here is derived from an EMBL/GenBank/DDBJ whole genome shotgun (WGS) entry which is preliminary data.</text>
</comment>
<dbReference type="Proteomes" id="UP001153331">
    <property type="component" value="Unassembled WGS sequence"/>
</dbReference>
<protein>
    <submittedName>
        <fullName evidence="1">Uncharacterized protein</fullName>
    </submittedName>
</protein>